<dbReference type="Gene3D" id="2.160.10.10">
    <property type="entry name" value="Hexapeptide repeat proteins"/>
    <property type="match status" value="1"/>
</dbReference>
<dbReference type="Gene3D" id="3.90.550.10">
    <property type="entry name" value="Spore Coat Polysaccharide Biosynthesis Protein SpsA, Chain A"/>
    <property type="match status" value="1"/>
</dbReference>
<dbReference type="CDD" id="cd04189">
    <property type="entry name" value="G1P_TT_long"/>
    <property type="match status" value="1"/>
</dbReference>
<dbReference type="EC" id="2.7.7.24" evidence="2"/>
<dbReference type="EMBL" id="DTLB01000045">
    <property type="protein sequence ID" value="HFW32772.1"/>
    <property type="molecule type" value="Genomic_DNA"/>
</dbReference>
<dbReference type="GO" id="GO:0008879">
    <property type="term" value="F:glucose-1-phosphate thymidylyltransferase activity"/>
    <property type="evidence" value="ECO:0007669"/>
    <property type="project" value="UniProtKB-EC"/>
</dbReference>
<keyword evidence="2" id="KW-0808">Transferase</keyword>
<dbReference type="InterPro" id="IPR005908">
    <property type="entry name" value="G1P_thy_trans_l"/>
</dbReference>
<keyword evidence="2" id="KW-0548">Nucleotidyltransferase</keyword>
<name>A0A7C3M9Z5_ARCFL</name>
<dbReference type="NCBIfam" id="TIGR01208">
    <property type="entry name" value="rmlA_long"/>
    <property type="match status" value="1"/>
</dbReference>
<accession>A0A7C3M9Z5</accession>
<dbReference type="SUPFAM" id="SSF53448">
    <property type="entry name" value="Nucleotide-diphospho-sugar transferases"/>
    <property type="match status" value="1"/>
</dbReference>
<dbReference type="InterPro" id="IPR005835">
    <property type="entry name" value="NTP_transferase_dom"/>
</dbReference>
<evidence type="ECO:0000259" key="1">
    <source>
        <dbReference type="Pfam" id="PF00483"/>
    </source>
</evidence>
<dbReference type="Pfam" id="PF00483">
    <property type="entry name" value="NTP_transferase"/>
    <property type="match status" value="1"/>
</dbReference>
<evidence type="ECO:0000313" key="2">
    <source>
        <dbReference type="EMBL" id="HFW32772.1"/>
    </source>
</evidence>
<dbReference type="PANTHER" id="PTHR42883">
    <property type="entry name" value="GLUCOSE-1-PHOSPHATE THYMIDYLTRANSFERASE"/>
    <property type="match status" value="1"/>
</dbReference>
<gene>
    <name evidence="2" type="ORF">ENW66_07500</name>
</gene>
<comment type="caution">
    <text evidence="2">The sequence shown here is derived from an EMBL/GenBank/DDBJ whole genome shotgun (WGS) entry which is preliminary data.</text>
</comment>
<sequence>MKALILSGGHGTRLRPLTYSQQKQLIPVANKPVLFYAIEDVIEIGVKEIGIITGPNREQVIETVSSVDWDAEITFIHQGDPKGLAHAVLVAEEFLDDEEFVMYLGDNILRDGIVKHAEKFRRLEPDSLILLTEVDNPQRFGVAELDKNGRIKRLVEKPKVPPSNYALVGIYFFKPLIIEACKKIKPSWRNELEITDAIQWLIDNGYRVEVSIVEGWWKDTGKPEDILDANRLVLDDIRRDLSIKTNAKILGRVVVGEGTEIDESTVIKGPVIIGKNCRIINSYIGPYTSIGDGCIIENTEIEDSVILENCEIRNAGRILESLIGRGVLITNAKSFPLGRKLIVGDNSQLVL</sequence>
<dbReference type="AlphaFoldDB" id="A0A7C3M9Z5"/>
<protein>
    <submittedName>
        <fullName evidence="2">Glucose-1-phosphate thymidylyltransferase</fullName>
        <ecNumber evidence="2">2.7.7.24</ecNumber>
    </submittedName>
</protein>
<feature type="domain" description="Nucleotidyl transferase" evidence="1">
    <location>
        <begin position="2"/>
        <end position="234"/>
    </location>
</feature>
<reference evidence="2" key="1">
    <citation type="journal article" date="2020" name="mSystems">
        <title>Genome- and Community-Level Interaction Insights into Carbon Utilization and Element Cycling Functions of Hydrothermarchaeota in Hydrothermal Sediment.</title>
        <authorList>
            <person name="Zhou Z."/>
            <person name="Liu Y."/>
            <person name="Xu W."/>
            <person name="Pan J."/>
            <person name="Luo Z.H."/>
            <person name="Li M."/>
        </authorList>
    </citation>
    <scope>NUCLEOTIDE SEQUENCE [LARGE SCALE GENOMIC DNA]</scope>
    <source>
        <strain evidence="2">SpSt-87</strain>
    </source>
</reference>
<organism evidence="2">
    <name type="scientific">Archaeoglobus fulgidus</name>
    <dbReference type="NCBI Taxonomy" id="2234"/>
    <lineage>
        <taxon>Archaea</taxon>
        <taxon>Methanobacteriati</taxon>
        <taxon>Methanobacteriota</taxon>
        <taxon>Archaeoglobi</taxon>
        <taxon>Archaeoglobales</taxon>
        <taxon>Archaeoglobaceae</taxon>
        <taxon>Archaeoglobus</taxon>
    </lineage>
</organism>
<dbReference type="PANTHER" id="PTHR42883:SF2">
    <property type="entry name" value="THYMIDYLYLTRANSFERASE"/>
    <property type="match status" value="1"/>
</dbReference>
<proteinExistence type="predicted"/>
<dbReference type="InterPro" id="IPR029044">
    <property type="entry name" value="Nucleotide-diphossugar_trans"/>
</dbReference>